<feature type="non-terminal residue" evidence="1">
    <location>
        <position position="1"/>
    </location>
</feature>
<organism evidence="1">
    <name type="scientific">marine sediment metagenome</name>
    <dbReference type="NCBI Taxonomy" id="412755"/>
    <lineage>
        <taxon>unclassified sequences</taxon>
        <taxon>metagenomes</taxon>
        <taxon>ecological metagenomes</taxon>
    </lineage>
</organism>
<evidence type="ECO:0000313" key="1">
    <source>
        <dbReference type="EMBL" id="GAH59811.1"/>
    </source>
</evidence>
<accession>X1GPJ4</accession>
<proteinExistence type="predicted"/>
<comment type="caution">
    <text evidence="1">The sequence shown here is derived from an EMBL/GenBank/DDBJ whole genome shotgun (WGS) entry which is preliminary data.</text>
</comment>
<gene>
    <name evidence="1" type="ORF">S03H2_30930</name>
</gene>
<protein>
    <submittedName>
        <fullName evidence="1">Uncharacterized protein</fullName>
    </submittedName>
</protein>
<reference evidence="1" key="1">
    <citation type="journal article" date="2014" name="Front. Microbiol.">
        <title>High frequency of phylogenetically diverse reductive dehalogenase-homologous genes in deep subseafloor sedimentary metagenomes.</title>
        <authorList>
            <person name="Kawai M."/>
            <person name="Futagami T."/>
            <person name="Toyoda A."/>
            <person name="Takaki Y."/>
            <person name="Nishi S."/>
            <person name="Hori S."/>
            <person name="Arai W."/>
            <person name="Tsubouchi T."/>
            <person name="Morono Y."/>
            <person name="Uchiyama I."/>
            <person name="Ito T."/>
            <person name="Fujiyama A."/>
            <person name="Inagaki F."/>
            <person name="Takami H."/>
        </authorList>
    </citation>
    <scope>NUCLEOTIDE SEQUENCE</scope>
    <source>
        <strain evidence="1">Expedition CK06-06</strain>
    </source>
</reference>
<name>X1GPJ4_9ZZZZ</name>
<dbReference type="AlphaFoldDB" id="X1GPJ4"/>
<sequence length="55" mass="6257">AASFAYGAGIVMLVKYAGLVEYFPDRLYVELQDIDQNSWVANWIKSHKLHLEGND</sequence>
<dbReference type="EMBL" id="BARU01018733">
    <property type="protein sequence ID" value="GAH59811.1"/>
    <property type="molecule type" value="Genomic_DNA"/>
</dbReference>